<keyword evidence="1" id="KW-0472">Membrane</keyword>
<reference evidence="2 3" key="1">
    <citation type="submission" date="2021-02" db="EMBL/GenBank/DDBJ databases">
        <title>De Novo genome assembly of isolated myxobacteria.</title>
        <authorList>
            <person name="Stevens D.C."/>
        </authorList>
    </citation>
    <scope>NUCLEOTIDE SEQUENCE [LARGE SCALE GENOMIC DNA]</scope>
    <source>
        <strain evidence="3">SCPEA02</strain>
    </source>
</reference>
<accession>A0ABX7P8B6</accession>
<protein>
    <submittedName>
        <fullName evidence="2">Uncharacterized protein</fullName>
    </submittedName>
</protein>
<dbReference type="RefSeq" id="WP_206728277.1">
    <property type="nucleotide sequence ID" value="NZ_CP071090.1"/>
</dbReference>
<dbReference type="EMBL" id="CP071090">
    <property type="protein sequence ID" value="QSQ26734.1"/>
    <property type="molecule type" value="Genomic_DNA"/>
</dbReference>
<name>A0ABX7P8B6_9BACT</name>
<feature type="transmembrane region" description="Helical" evidence="1">
    <location>
        <begin position="154"/>
        <end position="171"/>
    </location>
</feature>
<keyword evidence="1" id="KW-0812">Transmembrane</keyword>
<dbReference type="Proteomes" id="UP000662747">
    <property type="component" value="Chromosome"/>
</dbReference>
<proteinExistence type="predicted"/>
<evidence type="ECO:0000313" key="3">
    <source>
        <dbReference type="Proteomes" id="UP000662747"/>
    </source>
</evidence>
<evidence type="ECO:0000256" key="1">
    <source>
        <dbReference type="SAM" id="Phobius"/>
    </source>
</evidence>
<feature type="transmembrane region" description="Helical" evidence="1">
    <location>
        <begin position="132"/>
        <end position="148"/>
    </location>
</feature>
<keyword evidence="1" id="KW-1133">Transmembrane helix</keyword>
<evidence type="ECO:0000313" key="2">
    <source>
        <dbReference type="EMBL" id="QSQ26734.1"/>
    </source>
</evidence>
<sequence>MSEKELEARAANGELLAIHTSADGSYRVRIVVDEDFHPAPEQHYLTLERELGIHLESGTAIVGGCEDFRRKDSMITSEVDQIPVAPSWYRARIHVEDSDGELREARAHDEAEKALTPAELATYRSEASSNRSVLVLCVLATAISFAALVVHRPIGFVIGAIAAALILTATWQRRRRRGDTYERMHARYQSAFDAAFPPDFVLELHRTEAPLPGGSVELEDVLSMQSKRRA</sequence>
<keyword evidence="3" id="KW-1185">Reference proteome</keyword>
<organism evidence="2 3">
    <name type="scientific">Pyxidicoccus parkwayensis</name>
    <dbReference type="NCBI Taxonomy" id="2813578"/>
    <lineage>
        <taxon>Bacteria</taxon>
        <taxon>Pseudomonadati</taxon>
        <taxon>Myxococcota</taxon>
        <taxon>Myxococcia</taxon>
        <taxon>Myxococcales</taxon>
        <taxon>Cystobacterineae</taxon>
        <taxon>Myxococcaceae</taxon>
        <taxon>Pyxidicoccus</taxon>
    </lineage>
</organism>
<gene>
    <name evidence="2" type="ORF">JY651_18180</name>
</gene>